<evidence type="ECO:0000256" key="16">
    <source>
        <dbReference type="ARBA" id="ARBA00048679"/>
    </source>
</evidence>
<evidence type="ECO:0000259" key="24">
    <source>
        <dbReference type="PROSITE" id="PS50927"/>
    </source>
</evidence>
<dbReference type="CDD" id="cd14066">
    <property type="entry name" value="STKc_IRAK"/>
    <property type="match status" value="1"/>
</dbReference>
<evidence type="ECO:0000259" key="22">
    <source>
        <dbReference type="PROSITE" id="PS50011"/>
    </source>
</evidence>
<dbReference type="GO" id="GO:0048544">
    <property type="term" value="P:recognition of pollen"/>
    <property type="evidence" value="ECO:0007669"/>
    <property type="project" value="InterPro"/>
</dbReference>
<comment type="caution">
    <text evidence="26">The sequence shown here is derived from an EMBL/GenBank/DDBJ whole genome shotgun (WGS) entry which is preliminary data.</text>
</comment>
<evidence type="ECO:0000256" key="20">
    <source>
        <dbReference type="SAM" id="Phobius"/>
    </source>
</evidence>
<dbReference type="PIRSF" id="PIRSF000641">
    <property type="entry name" value="SRK"/>
    <property type="match status" value="1"/>
</dbReference>
<evidence type="ECO:0000256" key="19">
    <source>
        <dbReference type="PROSITE-ProRule" id="PRU10141"/>
    </source>
</evidence>
<evidence type="ECO:0000256" key="18">
    <source>
        <dbReference type="PROSITE-ProRule" id="PRU00076"/>
    </source>
</evidence>
<dbReference type="InterPro" id="IPR036426">
    <property type="entry name" value="Bulb-type_lectin_dom_sf"/>
</dbReference>
<dbReference type="FunFam" id="2.90.10.10:FF:000005">
    <property type="entry name" value="G-type lectin S-receptor-like serine/threonine-protein kinase"/>
    <property type="match status" value="1"/>
</dbReference>
<dbReference type="InterPro" id="IPR003609">
    <property type="entry name" value="Pan_app"/>
</dbReference>
<dbReference type="SMART" id="SM00473">
    <property type="entry name" value="PAN_AP"/>
    <property type="match status" value="1"/>
</dbReference>
<name>A0AAP0ENX5_9MAGN</name>
<dbReference type="InterPro" id="IPR008271">
    <property type="entry name" value="Ser/Thr_kinase_AS"/>
</dbReference>
<dbReference type="GO" id="GO:0005886">
    <property type="term" value="C:plasma membrane"/>
    <property type="evidence" value="ECO:0007669"/>
    <property type="project" value="UniProtKB-SubCell"/>
</dbReference>
<keyword evidence="9 17" id="KW-0067">ATP-binding</keyword>
<dbReference type="PROSITE" id="PS00107">
    <property type="entry name" value="PROTEIN_KINASE_ATP"/>
    <property type="match status" value="1"/>
</dbReference>
<comment type="similarity">
    <text evidence="17">Belongs to the protein kinase superfamily. Ser/Thr protein kinase family.</text>
</comment>
<dbReference type="Pfam" id="PF00954">
    <property type="entry name" value="S_locus_glycop"/>
    <property type="match status" value="1"/>
</dbReference>
<dbReference type="InterPro" id="IPR000742">
    <property type="entry name" value="EGF"/>
</dbReference>
<feature type="chain" id="PRO_5042885212" description="Receptor-like serine/threonine-protein kinase" evidence="21">
    <location>
        <begin position="23"/>
        <end position="829"/>
    </location>
</feature>
<sequence>MVSSMIALLLLCTLSVILLCFATDDTITPNKFLRDGDTIVSNGGTYALGFFSPGKSQKRYVGIWFNKVSKQTVVWIANRNDPINNSSSGVVKVDYRGNLAIFDGNSSNPVWSTKVSIPISGNINSSSLFYKLLDSGNLVLCDQNKGDFLWQSFDYATATSLPGIKIGWNLKSGSNWSFTSWKSPDDPSTGDFTLSMEQTGSPELVIKNVSQKIWRSGPWNGLEWNGLPSKGRSIINYSLVKDPDEIYFVYNITDASVLTMIILDYQGFIQIPTWVEGAQRWNTIRTIPGDQCEYYGKCGEFGSCNSNNETICSCLPGFEPKSPRDWYLTDGSKGCVRKRELLCGKGDGFLKLEKMKFPDTSNARVDTSLGIKDCETECRNNCSCTGYASADVNGGGCLAWFGDLIDIQEFKEGGQDLFVRVDAIELENSKRSLVGSSTKKKLVLVLCVSIVVGLIIFISASYFLLNKRRREGLAQRDRVPQFELPTSKTSEETNVNFELPTFDLDTVIVATQNFSLANKLGSGGFGSVYKGVLSDGRVIAVKRLSMNSGQGVNEFKNEVELIAKLQHRNLVQILGCCLAEEEKMLIYEYLPNKSLDFLLFDRAKSKLLDWRMRHDIIIGIARGVLYLHQDSRLRIIHRDLKASNILLDSEMNPKISDFGIARIVVGDLGQANSTKRVVGTCGYMAPEYAMDGIFSTKSDVFSFGVLLLEIISGRKNTGFYHEDPSLNLIKHAWELWRDDRVLEVVDTSMGNSFPEEEVVRFIKVGILCVQEDAKDRPTMSSVIFMLGNEKPIPALKQPAFVLRRNPYSSTTSASSHSLNEMSITIVEGR</sequence>
<dbReference type="InterPro" id="IPR011009">
    <property type="entry name" value="Kinase-like_dom_sf"/>
</dbReference>
<reference evidence="26 27" key="1">
    <citation type="submission" date="2024-01" db="EMBL/GenBank/DDBJ databases">
        <title>Genome assemblies of Stephania.</title>
        <authorList>
            <person name="Yang L."/>
        </authorList>
    </citation>
    <scope>NUCLEOTIDE SEQUENCE [LARGE SCALE GENOMIC DNA]</scope>
    <source>
        <strain evidence="26">YNDBR</strain>
        <tissue evidence="26">Leaf</tissue>
    </source>
</reference>
<dbReference type="FunFam" id="1.10.510.10:FF:000060">
    <property type="entry name" value="G-type lectin S-receptor-like serine/threonine-protein kinase"/>
    <property type="match status" value="1"/>
</dbReference>
<dbReference type="EMBL" id="JBBNAF010000012">
    <property type="protein sequence ID" value="KAK9092229.1"/>
    <property type="molecule type" value="Genomic_DNA"/>
</dbReference>
<dbReference type="PANTHER" id="PTHR27002:SF1095">
    <property type="entry name" value="G-TYPE LECTIN S-RECEPTOR-LIKE SERINE_THREONINE-PROTEIN KINASE RKS1"/>
    <property type="match status" value="1"/>
</dbReference>
<keyword evidence="7 17" id="KW-0547">Nucleotide-binding</keyword>
<dbReference type="SUPFAM" id="SSF56112">
    <property type="entry name" value="Protein kinase-like (PK-like)"/>
    <property type="match status" value="1"/>
</dbReference>
<keyword evidence="18" id="KW-0245">EGF-like domain</keyword>
<evidence type="ECO:0000259" key="25">
    <source>
        <dbReference type="PROSITE" id="PS50948"/>
    </source>
</evidence>
<evidence type="ECO:0000313" key="26">
    <source>
        <dbReference type="EMBL" id="KAK9092229.1"/>
    </source>
</evidence>
<dbReference type="EC" id="2.7.11.1" evidence="17"/>
<dbReference type="Gene3D" id="3.30.200.20">
    <property type="entry name" value="Phosphorylase Kinase, domain 1"/>
    <property type="match status" value="1"/>
</dbReference>
<keyword evidence="14" id="KW-0325">Glycoprotein</keyword>
<evidence type="ECO:0000256" key="11">
    <source>
        <dbReference type="ARBA" id="ARBA00023136"/>
    </source>
</evidence>
<dbReference type="Proteomes" id="UP001420932">
    <property type="component" value="Unassembled WGS sequence"/>
</dbReference>
<organism evidence="26 27">
    <name type="scientific">Stephania yunnanensis</name>
    <dbReference type="NCBI Taxonomy" id="152371"/>
    <lineage>
        <taxon>Eukaryota</taxon>
        <taxon>Viridiplantae</taxon>
        <taxon>Streptophyta</taxon>
        <taxon>Embryophyta</taxon>
        <taxon>Tracheophyta</taxon>
        <taxon>Spermatophyta</taxon>
        <taxon>Magnoliopsida</taxon>
        <taxon>Ranunculales</taxon>
        <taxon>Menispermaceae</taxon>
        <taxon>Menispermoideae</taxon>
        <taxon>Cissampelideae</taxon>
        <taxon>Stephania</taxon>
    </lineage>
</organism>
<feature type="domain" description="Protein kinase" evidence="22">
    <location>
        <begin position="514"/>
        <end position="800"/>
    </location>
</feature>
<keyword evidence="6 21" id="KW-0732">Signal</keyword>
<keyword evidence="5 20" id="KW-0812">Transmembrane</keyword>
<evidence type="ECO:0000256" key="1">
    <source>
        <dbReference type="ARBA" id="ARBA00004251"/>
    </source>
</evidence>
<evidence type="ECO:0000256" key="13">
    <source>
        <dbReference type="ARBA" id="ARBA00023170"/>
    </source>
</evidence>
<keyword evidence="27" id="KW-1185">Reference proteome</keyword>
<dbReference type="Pfam" id="PF07714">
    <property type="entry name" value="PK_Tyr_Ser-Thr"/>
    <property type="match status" value="1"/>
</dbReference>
<dbReference type="InterPro" id="IPR000858">
    <property type="entry name" value="S_locus_glycoprot_dom"/>
</dbReference>
<comment type="catalytic activity">
    <reaction evidence="15 17">
        <text>L-threonyl-[protein] + ATP = O-phospho-L-threonyl-[protein] + ADP + H(+)</text>
        <dbReference type="Rhea" id="RHEA:46608"/>
        <dbReference type="Rhea" id="RHEA-COMP:11060"/>
        <dbReference type="Rhea" id="RHEA-COMP:11605"/>
        <dbReference type="ChEBI" id="CHEBI:15378"/>
        <dbReference type="ChEBI" id="CHEBI:30013"/>
        <dbReference type="ChEBI" id="CHEBI:30616"/>
        <dbReference type="ChEBI" id="CHEBI:61977"/>
        <dbReference type="ChEBI" id="CHEBI:456216"/>
        <dbReference type="EC" id="2.7.11.1"/>
    </reaction>
</comment>
<evidence type="ECO:0000256" key="6">
    <source>
        <dbReference type="ARBA" id="ARBA00022729"/>
    </source>
</evidence>
<dbReference type="SMART" id="SM00220">
    <property type="entry name" value="S_TKc"/>
    <property type="match status" value="1"/>
</dbReference>
<dbReference type="AlphaFoldDB" id="A0AAP0ENX5"/>
<dbReference type="FunFam" id="3.30.200.20:FF:000330">
    <property type="entry name" value="G-type lectin S-receptor-like serine/threonine-protein kinase At4g03230"/>
    <property type="match status" value="1"/>
</dbReference>
<dbReference type="InterPro" id="IPR001480">
    <property type="entry name" value="Bulb-type_lectin_dom"/>
</dbReference>
<comment type="subcellular location">
    <subcellularLocation>
        <location evidence="1">Cell membrane</location>
        <topology evidence="1">Single-pass type I membrane protein</topology>
    </subcellularLocation>
</comment>
<feature type="domain" description="Apple" evidence="25">
    <location>
        <begin position="343"/>
        <end position="422"/>
    </location>
</feature>
<keyword evidence="11 20" id="KW-0472">Membrane</keyword>
<evidence type="ECO:0000256" key="17">
    <source>
        <dbReference type="PIRNR" id="PIRNR000641"/>
    </source>
</evidence>
<evidence type="ECO:0000256" key="8">
    <source>
        <dbReference type="ARBA" id="ARBA00022777"/>
    </source>
</evidence>
<keyword evidence="2" id="KW-1003">Cell membrane</keyword>
<dbReference type="Gene3D" id="1.10.510.10">
    <property type="entry name" value="Transferase(Phosphotransferase) domain 1"/>
    <property type="match status" value="1"/>
</dbReference>
<dbReference type="PROSITE" id="PS50927">
    <property type="entry name" value="BULB_LECTIN"/>
    <property type="match status" value="1"/>
</dbReference>
<dbReference type="Gene3D" id="2.90.10.10">
    <property type="entry name" value="Bulb-type lectin domain"/>
    <property type="match status" value="1"/>
</dbReference>
<protein>
    <recommendedName>
        <fullName evidence="17">Receptor-like serine/threonine-protein kinase</fullName>
        <ecNumber evidence="17">2.7.11.1</ecNumber>
    </recommendedName>
</protein>
<dbReference type="Pfam" id="PF01453">
    <property type="entry name" value="B_lectin"/>
    <property type="match status" value="1"/>
</dbReference>
<dbReference type="InterPro" id="IPR000719">
    <property type="entry name" value="Prot_kinase_dom"/>
</dbReference>
<evidence type="ECO:0000256" key="3">
    <source>
        <dbReference type="ARBA" id="ARBA00022527"/>
    </source>
</evidence>
<evidence type="ECO:0000256" key="2">
    <source>
        <dbReference type="ARBA" id="ARBA00022475"/>
    </source>
</evidence>
<feature type="signal peptide" evidence="21">
    <location>
        <begin position="1"/>
        <end position="22"/>
    </location>
</feature>
<evidence type="ECO:0000256" key="7">
    <source>
        <dbReference type="ARBA" id="ARBA00022741"/>
    </source>
</evidence>
<dbReference type="InterPro" id="IPR017441">
    <property type="entry name" value="Protein_kinase_ATP_BS"/>
</dbReference>
<gene>
    <name evidence="26" type="ORF">Syun_027140</name>
</gene>
<keyword evidence="4 17" id="KW-0808">Transferase</keyword>
<comment type="catalytic activity">
    <reaction evidence="16 17">
        <text>L-seryl-[protein] + ATP = O-phospho-L-seryl-[protein] + ADP + H(+)</text>
        <dbReference type="Rhea" id="RHEA:17989"/>
        <dbReference type="Rhea" id="RHEA-COMP:9863"/>
        <dbReference type="Rhea" id="RHEA-COMP:11604"/>
        <dbReference type="ChEBI" id="CHEBI:15378"/>
        <dbReference type="ChEBI" id="CHEBI:29999"/>
        <dbReference type="ChEBI" id="CHEBI:30616"/>
        <dbReference type="ChEBI" id="CHEBI:83421"/>
        <dbReference type="ChEBI" id="CHEBI:456216"/>
        <dbReference type="EC" id="2.7.11.1"/>
    </reaction>
</comment>
<feature type="binding site" evidence="19">
    <location>
        <position position="542"/>
    </location>
    <ligand>
        <name>ATP</name>
        <dbReference type="ChEBI" id="CHEBI:30616"/>
    </ligand>
</feature>
<dbReference type="PANTHER" id="PTHR27002">
    <property type="entry name" value="RECEPTOR-LIKE SERINE/THREONINE-PROTEIN KINASE SD1-8"/>
    <property type="match status" value="1"/>
</dbReference>
<evidence type="ECO:0000256" key="10">
    <source>
        <dbReference type="ARBA" id="ARBA00022989"/>
    </source>
</evidence>
<dbReference type="GO" id="GO:0004674">
    <property type="term" value="F:protein serine/threonine kinase activity"/>
    <property type="evidence" value="ECO:0007669"/>
    <property type="project" value="UniProtKB-KW"/>
</dbReference>
<dbReference type="CDD" id="cd00028">
    <property type="entry name" value="B_lectin"/>
    <property type="match status" value="1"/>
</dbReference>
<evidence type="ECO:0000256" key="15">
    <source>
        <dbReference type="ARBA" id="ARBA00047899"/>
    </source>
</evidence>
<accession>A0AAP0ENX5</accession>
<keyword evidence="8 17" id="KW-0418">Kinase</keyword>
<evidence type="ECO:0000256" key="21">
    <source>
        <dbReference type="SAM" id="SignalP"/>
    </source>
</evidence>
<dbReference type="InterPro" id="IPR024171">
    <property type="entry name" value="SRK-like_kinase"/>
</dbReference>
<feature type="transmembrane region" description="Helical" evidence="20">
    <location>
        <begin position="442"/>
        <end position="465"/>
    </location>
</feature>
<dbReference type="PROSITE" id="PS50948">
    <property type="entry name" value="PAN"/>
    <property type="match status" value="1"/>
</dbReference>
<dbReference type="GO" id="GO:0005524">
    <property type="term" value="F:ATP binding"/>
    <property type="evidence" value="ECO:0007669"/>
    <property type="project" value="UniProtKB-UniRule"/>
</dbReference>
<dbReference type="Pfam" id="PF08276">
    <property type="entry name" value="PAN_2"/>
    <property type="match status" value="1"/>
</dbReference>
<evidence type="ECO:0000256" key="12">
    <source>
        <dbReference type="ARBA" id="ARBA00023157"/>
    </source>
</evidence>
<feature type="domain" description="Bulb-type lectin" evidence="24">
    <location>
        <begin position="24"/>
        <end position="153"/>
    </location>
</feature>
<proteinExistence type="inferred from homology"/>
<keyword evidence="10 20" id="KW-1133">Transmembrane helix</keyword>
<evidence type="ECO:0000259" key="23">
    <source>
        <dbReference type="PROSITE" id="PS50026"/>
    </source>
</evidence>
<dbReference type="SMART" id="SM00108">
    <property type="entry name" value="B_lectin"/>
    <property type="match status" value="1"/>
</dbReference>
<comment type="caution">
    <text evidence="18">Lacks conserved residue(s) required for the propagation of feature annotation.</text>
</comment>
<dbReference type="PROSITE" id="PS50011">
    <property type="entry name" value="PROTEIN_KINASE_DOM"/>
    <property type="match status" value="1"/>
</dbReference>
<keyword evidence="3 17" id="KW-0723">Serine/threonine-protein kinase</keyword>
<evidence type="ECO:0000313" key="27">
    <source>
        <dbReference type="Proteomes" id="UP001420932"/>
    </source>
</evidence>
<evidence type="ECO:0000256" key="9">
    <source>
        <dbReference type="ARBA" id="ARBA00022840"/>
    </source>
</evidence>
<keyword evidence="13" id="KW-0675">Receptor</keyword>
<dbReference type="SUPFAM" id="SSF51110">
    <property type="entry name" value="alpha-D-mannose-specific plant lectins"/>
    <property type="match status" value="1"/>
</dbReference>
<keyword evidence="12" id="KW-1015">Disulfide bond</keyword>
<dbReference type="PROSITE" id="PS50026">
    <property type="entry name" value="EGF_3"/>
    <property type="match status" value="1"/>
</dbReference>
<dbReference type="PROSITE" id="PS00108">
    <property type="entry name" value="PROTEIN_KINASE_ST"/>
    <property type="match status" value="1"/>
</dbReference>
<evidence type="ECO:0000256" key="4">
    <source>
        <dbReference type="ARBA" id="ARBA00022679"/>
    </source>
</evidence>
<evidence type="ECO:0000256" key="14">
    <source>
        <dbReference type="ARBA" id="ARBA00023180"/>
    </source>
</evidence>
<dbReference type="InterPro" id="IPR001245">
    <property type="entry name" value="Ser-Thr/Tyr_kinase_cat_dom"/>
</dbReference>
<feature type="domain" description="EGF-like" evidence="23">
    <location>
        <begin position="288"/>
        <end position="324"/>
    </location>
</feature>
<evidence type="ECO:0000256" key="5">
    <source>
        <dbReference type="ARBA" id="ARBA00022692"/>
    </source>
</evidence>
<dbReference type="CDD" id="cd01098">
    <property type="entry name" value="PAN_AP_plant"/>
    <property type="match status" value="1"/>
</dbReference>